<evidence type="ECO:0000256" key="9">
    <source>
        <dbReference type="SAM" id="SignalP"/>
    </source>
</evidence>
<keyword evidence="4" id="KW-0843">Virulence</keyword>
<dbReference type="Pfam" id="PF03498">
    <property type="entry name" value="CDtoxinA"/>
    <property type="match status" value="1"/>
</dbReference>
<dbReference type="CDD" id="cd23415">
    <property type="entry name" value="beta-trefoil_Ricin_AH"/>
    <property type="match status" value="1"/>
</dbReference>
<evidence type="ECO:0000256" key="8">
    <source>
        <dbReference type="ARBA" id="ARBA00023288"/>
    </source>
</evidence>
<reference evidence="10" key="1">
    <citation type="submission" date="2024-07" db="EMBL/GenBank/DDBJ databases">
        <title>Complete genome sequences of cellulolytic bacteria, Kitasatospora sp. CMC57 and Streptomyces sp. CMC78, isolated from Japanese agricultural soil.</title>
        <authorList>
            <person name="Hashimoto T."/>
            <person name="Ito M."/>
            <person name="Iwamoto M."/>
            <person name="Fukahori D."/>
            <person name="Shoda T."/>
            <person name="Sakoda M."/>
            <person name="Morohoshi T."/>
            <person name="Mitsuboshi M."/>
            <person name="Nishizawa T."/>
        </authorList>
    </citation>
    <scope>NUCLEOTIDE SEQUENCE</scope>
    <source>
        <strain evidence="10">CMC78</strain>
    </source>
</reference>
<dbReference type="GO" id="GO:0009279">
    <property type="term" value="C:cell outer membrane"/>
    <property type="evidence" value="ECO:0007669"/>
    <property type="project" value="UniProtKB-SubCell"/>
</dbReference>
<dbReference type="InterPro" id="IPR035992">
    <property type="entry name" value="Ricin_B-like_lectins"/>
</dbReference>
<evidence type="ECO:0000256" key="6">
    <source>
        <dbReference type="ARBA" id="ARBA00023139"/>
    </source>
</evidence>
<dbReference type="InterPro" id="IPR003558">
    <property type="entry name" value="CDtoxinA/C"/>
</dbReference>
<accession>A0AB33KBC3</accession>
<keyword evidence="3 9" id="KW-0732">Signal</keyword>
<keyword evidence="8" id="KW-0449">Lipoprotein</keyword>
<keyword evidence="2" id="KW-0800">Toxin</keyword>
<keyword evidence="7" id="KW-0998">Cell outer membrane</keyword>
<dbReference type="SUPFAM" id="SSF50370">
    <property type="entry name" value="Ricin B-like lectins"/>
    <property type="match status" value="1"/>
</dbReference>
<evidence type="ECO:0000256" key="7">
    <source>
        <dbReference type="ARBA" id="ARBA00023237"/>
    </source>
</evidence>
<organism evidence="10">
    <name type="scientific">Streptomyces sp. CMC78</name>
    <dbReference type="NCBI Taxonomy" id="3231512"/>
    <lineage>
        <taxon>Bacteria</taxon>
        <taxon>Bacillati</taxon>
        <taxon>Actinomycetota</taxon>
        <taxon>Actinomycetes</taxon>
        <taxon>Kitasatosporales</taxon>
        <taxon>Streptomycetaceae</taxon>
        <taxon>Streptomyces</taxon>
    </lineage>
</organism>
<evidence type="ECO:0000256" key="2">
    <source>
        <dbReference type="ARBA" id="ARBA00022656"/>
    </source>
</evidence>
<dbReference type="KEGG" id="stcm:SCMC78_08060"/>
<gene>
    <name evidence="10" type="ORF">SCMC78_08060</name>
</gene>
<evidence type="ECO:0000256" key="5">
    <source>
        <dbReference type="ARBA" id="ARBA00023136"/>
    </source>
</evidence>
<sequence length="166" mass="17802">MRSTRKVSAGGAVALAALVSLVQAPAALAAGAPSVSPSAGAVALANPGDAQSFQNQATGRCIDDTDNGFRTWSCNGSNAQKWNVISWNDGTRQLRSVNTARCMEDTANGFRTVQTCNSSPEQSWWVKVWNDGSIRFQNQATGRCIDDSSLGFRTWACNDTAFQSWF</sequence>
<keyword evidence="5" id="KW-0472">Membrane</keyword>
<dbReference type="AlphaFoldDB" id="A0AB33KBC3"/>
<comment type="subcellular location">
    <subcellularLocation>
        <location evidence="1">Cell outer membrane</location>
        <topology evidence="1">Lipid-anchor</topology>
    </subcellularLocation>
</comment>
<dbReference type="Gene3D" id="2.80.10.50">
    <property type="match status" value="2"/>
</dbReference>
<evidence type="ECO:0000256" key="1">
    <source>
        <dbReference type="ARBA" id="ARBA00004459"/>
    </source>
</evidence>
<feature type="signal peptide" evidence="9">
    <location>
        <begin position="1"/>
        <end position="29"/>
    </location>
</feature>
<dbReference type="PROSITE" id="PS50231">
    <property type="entry name" value="RICIN_B_LECTIN"/>
    <property type="match status" value="1"/>
</dbReference>
<keyword evidence="6" id="KW-0564">Palmitate</keyword>
<dbReference type="GO" id="GO:0090729">
    <property type="term" value="F:toxin activity"/>
    <property type="evidence" value="ECO:0007669"/>
    <property type="project" value="UniProtKB-KW"/>
</dbReference>
<name>A0AB33KBC3_9ACTN</name>
<proteinExistence type="predicted"/>
<evidence type="ECO:0008006" key="11">
    <source>
        <dbReference type="Google" id="ProtNLM"/>
    </source>
</evidence>
<protein>
    <recommendedName>
        <fullName evidence="11">Ricin B lectin domain-containing protein</fullName>
    </recommendedName>
</protein>
<evidence type="ECO:0000256" key="3">
    <source>
        <dbReference type="ARBA" id="ARBA00022729"/>
    </source>
</evidence>
<evidence type="ECO:0000313" key="10">
    <source>
        <dbReference type="EMBL" id="BFP50999.1"/>
    </source>
</evidence>
<dbReference type="EMBL" id="AP035884">
    <property type="protein sequence ID" value="BFP50999.1"/>
    <property type="molecule type" value="Genomic_DNA"/>
</dbReference>
<feature type="chain" id="PRO_5044273950" description="Ricin B lectin domain-containing protein" evidence="9">
    <location>
        <begin position="30"/>
        <end position="166"/>
    </location>
</feature>
<evidence type="ECO:0000256" key="4">
    <source>
        <dbReference type="ARBA" id="ARBA00023026"/>
    </source>
</evidence>